<gene>
    <name evidence="2" type="ORF">QGN17_08915</name>
</gene>
<keyword evidence="1" id="KW-1133">Transmembrane helix</keyword>
<comment type="caution">
    <text evidence="2">The sequence shown here is derived from an EMBL/GenBank/DDBJ whole genome shotgun (WGS) entry which is preliminary data.</text>
</comment>
<evidence type="ECO:0000256" key="1">
    <source>
        <dbReference type="SAM" id="Phobius"/>
    </source>
</evidence>
<feature type="transmembrane region" description="Helical" evidence="1">
    <location>
        <begin position="49"/>
        <end position="69"/>
    </location>
</feature>
<proteinExistence type="predicted"/>
<keyword evidence="1" id="KW-0812">Transmembrane</keyword>
<evidence type="ECO:0000313" key="3">
    <source>
        <dbReference type="Proteomes" id="UP001160625"/>
    </source>
</evidence>
<evidence type="ECO:0000313" key="2">
    <source>
        <dbReference type="EMBL" id="MDH7638849.1"/>
    </source>
</evidence>
<accession>A0ABT6N0L5</accession>
<evidence type="ECO:0008006" key="4">
    <source>
        <dbReference type="Google" id="ProtNLM"/>
    </source>
</evidence>
<dbReference type="EMBL" id="JARYGZ010000001">
    <property type="protein sequence ID" value="MDH7638849.1"/>
    <property type="molecule type" value="Genomic_DNA"/>
</dbReference>
<feature type="transmembrane region" description="Helical" evidence="1">
    <location>
        <begin position="76"/>
        <end position="97"/>
    </location>
</feature>
<organism evidence="2 3">
    <name type="scientific">Sphingomonas oryzagri</name>
    <dbReference type="NCBI Taxonomy" id="3042314"/>
    <lineage>
        <taxon>Bacteria</taxon>
        <taxon>Pseudomonadati</taxon>
        <taxon>Pseudomonadota</taxon>
        <taxon>Alphaproteobacteria</taxon>
        <taxon>Sphingomonadales</taxon>
        <taxon>Sphingomonadaceae</taxon>
        <taxon>Sphingomonas</taxon>
    </lineage>
</organism>
<protein>
    <recommendedName>
        <fullName evidence="4">DUF4345 domain-containing protein</fullName>
    </recommendedName>
</protein>
<dbReference type="RefSeq" id="WP_281044126.1">
    <property type="nucleotide sequence ID" value="NZ_JARYGZ010000001.1"/>
</dbReference>
<reference evidence="2" key="1">
    <citation type="submission" date="2023-04" db="EMBL/GenBank/DDBJ databases">
        <title>Sphingomonas sp. MAHUQ-71 isolated from rice field.</title>
        <authorList>
            <person name="Huq M.A."/>
        </authorList>
    </citation>
    <scope>NUCLEOTIDE SEQUENCE</scope>
    <source>
        <strain evidence="2">MAHUQ-71</strain>
    </source>
</reference>
<dbReference type="Proteomes" id="UP001160625">
    <property type="component" value="Unassembled WGS sequence"/>
</dbReference>
<keyword evidence="3" id="KW-1185">Reference proteome</keyword>
<name>A0ABT6N0L5_9SPHN</name>
<sequence length="149" mass="16586">MRPRSILLFERIFLVYVLSGLASGIWSMLHISSFVPAGMPPRMMAAMPVFMIGGVIGTLVVDLLLWFFIARRGADIARWIFVILFALGVVGVLRSLFGHPQFMLPAMVMLITVARLVLDGICTALLFRPDAVRWFKGQRMPGDLGDTFS</sequence>
<keyword evidence="1" id="KW-0472">Membrane</keyword>
<feature type="transmembrane region" description="Helical" evidence="1">
    <location>
        <begin position="12"/>
        <end position="29"/>
    </location>
</feature>
<feature type="transmembrane region" description="Helical" evidence="1">
    <location>
        <begin position="103"/>
        <end position="127"/>
    </location>
</feature>